<organism evidence="2 3">
    <name type="scientific">Candidatus Nealsonbacteria bacterium RIFCSPLOWO2_01_FULL_43_32</name>
    <dbReference type="NCBI Taxonomy" id="1801672"/>
    <lineage>
        <taxon>Bacteria</taxon>
        <taxon>Candidatus Nealsoniibacteriota</taxon>
    </lineage>
</organism>
<dbReference type="AlphaFoldDB" id="A0A1G2EGH7"/>
<dbReference type="SMART" id="SM00316">
    <property type="entry name" value="S1"/>
    <property type="match status" value="4"/>
</dbReference>
<feature type="domain" description="S1 motif" evidence="1">
    <location>
        <begin position="18"/>
        <end position="87"/>
    </location>
</feature>
<dbReference type="InterPro" id="IPR012340">
    <property type="entry name" value="NA-bd_OB-fold"/>
</dbReference>
<protein>
    <recommendedName>
        <fullName evidence="1">S1 motif domain-containing protein</fullName>
    </recommendedName>
</protein>
<dbReference type="InterPro" id="IPR052757">
    <property type="entry name" value="Ribosomal_protein_S1"/>
</dbReference>
<dbReference type="InterPro" id="IPR003029">
    <property type="entry name" value="S1_domain"/>
</dbReference>
<feature type="domain" description="S1 motif" evidence="1">
    <location>
        <begin position="198"/>
        <end position="283"/>
    </location>
</feature>
<dbReference type="PANTHER" id="PTHR47559">
    <property type="entry name" value="OS03G0844900 PROTEIN"/>
    <property type="match status" value="1"/>
</dbReference>
<dbReference type="EMBL" id="MHMH01000002">
    <property type="protein sequence ID" value="OGZ24867.1"/>
    <property type="molecule type" value="Genomic_DNA"/>
</dbReference>
<evidence type="ECO:0000259" key="1">
    <source>
        <dbReference type="PROSITE" id="PS50126"/>
    </source>
</evidence>
<evidence type="ECO:0000313" key="2">
    <source>
        <dbReference type="EMBL" id="OGZ24867.1"/>
    </source>
</evidence>
<dbReference type="STRING" id="1801672.A2896_01150"/>
<name>A0A1G2EGH7_9BACT</name>
<dbReference type="Proteomes" id="UP000178647">
    <property type="component" value="Unassembled WGS sequence"/>
</dbReference>
<reference evidence="2 3" key="1">
    <citation type="journal article" date="2016" name="Nat. Commun.">
        <title>Thousands of microbial genomes shed light on interconnected biogeochemical processes in an aquifer system.</title>
        <authorList>
            <person name="Anantharaman K."/>
            <person name="Brown C.T."/>
            <person name="Hug L.A."/>
            <person name="Sharon I."/>
            <person name="Castelle C.J."/>
            <person name="Probst A.J."/>
            <person name="Thomas B.C."/>
            <person name="Singh A."/>
            <person name="Wilkins M.J."/>
            <person name="Karaoz U."/>
            <person name="Brodie E.L."/>
            <person name="Williams K.H."/>
            <person name="Hubbard S.S."/>
            <person name="Banfield J.F."/>
        </authorList>
    </citation>
    <scope>NUCLEOTIDE SEQUENCE [LARGE SCALE GENOMIC DNA]</scope>
</reference>
<dbReference type="PANTHER" id="PTHR47559:SF1">
    <property type="entry name" value="OS03G0844900 PROTEIN"/>
    <property type="match status" value="1"/>
</dbReference>
<dbReference type="CDD" id="cd04465">
    <property type="entry name" value="S1_RPS1_repeat_ec2_hs2"/>
    <property type="match status" value="1"/>
</dbReference>
<evidence type="ECO:0000313" key="3">
    <source>
        <dbReference type="Proteomes" id="UP000178647"/>
    </source>
</evidence>
<dbReference type="Gene3D" id="2.40.50.140">
    <property type="entry name" value="Nucleic acid-binding proteins"/>
    <property type="match status" value="4"/>
</dbReference>
<feature type="domain" description="S1 motif" evidence="1">
    <location>
        <begin position="300"/>
        <end position="372"/>
    </location>
</feature>
<dbReference type="GO" id="GO:0003676">
    <property type="term" value="F:nucleic acid binding"/>
    <property type="evidence" value="ECO:0007669"/>
    <property type="project" value="InterPro"/>
</dbReference>
<accession>A0A1G2EGH7</accession>
<sequence>MQNLAAKLPEVFNLPKVGDTLEGIVIKKSARNLYIDLGIRGIGIVYGMEFANAQNIIKTLKPGDNIFVKITEVENEAGLRELSLTEAKEQKSWDLIREYKKTNKIIDAKILKVNRGGLMVEIAGIPGFLPVSQLASEHYPRVEGGDKNKILEELSKFISQDFKVRILDFDPKYEKLIVSEKAAEEEHLKLAIGQHKVGDVVSGTISGIVDWGAFIKWPAPEGGEARSTIVERPSEADTLEGLIHISELDWQLIENPVDFVKVGDEVKAQIIDINNDRVSLSLKRMKPDPWKTASAFLEKGMLVEGVVKKFNPFGAFVEVVWGSNAEFIQGLCHISEFGSDEKMKKAVEMGKKYQFKLLMFVPEEHRMSLGLFKEEA</sequence>
<dbReference type="PROSITE" id="PS50126">
    <property type="entry name" value="S1"/>
    <property type="match status" value="4"/>
</dbReference>
<feature type="domain" description="S1 motif" evidence="1">
    <location>
        <begin position="103"/>
        <end position="181"/>
    </location>
</feature>
<comment type="caution">
    <text evidence="2">The sequence shown here is derived from an EMBL/GenBank/DDBJ whole genome shotgun (WGS) entry which is preliminary data.</text>
</comment>
<proteinExistence type="predicted"/>
<gene>
    <name evidence="2" type="ORF">A2896_01150</name>
</gene>
<dbReference type="SUPFAM" id="SSF50249">
    <property type="entry name" value="Nucleic acid-binding proteins"/>
    <property type="match status" value="4"/>
</dbReference>
<dbReference type="Pfam" id="PF00575">
    <property type="entry name" value="S1"/>
    <property type="match status" value="4"/>
</dbReference>